<gene>
    <name evidence="1" type="ORF">CLV88_12435</name>
</gene>
<evidence type="ECO:0000313" key="2">
    <source>
        <dbReference type="Proteomes" id="UP000240418"/>
    </source>
</evidence>
<dbReference type="AlphaFoldDB" id="A0A2P8F1Z4"/>
<proteinExistence type="predicted"/>
<keyword evidence="2" id="KW-1185">Reference proteome</keyword>
<dbReference type="EMBL" id="PYGJ01000024">
    <property type="protein sequence ID" value="PSL15719.1"/>
    <property type="molecule type" value="Genomic_DNA"/>
</dbReference>
<name>A0A2P8F1Z4_9RHOB</name>
<dbReference type="Proteomes" id="UP000240418">
    <property type="component" value="Unassembled WGS sequence"/>
</dbReference>
<accession>A0A2P8F1Z4</accession>
<sequence>MKKDDLAGLLEISLTVFEASQAKLHPILKEEMRLRDLLADLSQDAAVARLSFQTDLNMRAVRADEAWNTWAEQNRRTLNLKLAQILAQKEVAMASVKKSFGKLEALRAISAVAKKESEARLAVRNSDAQLQAYLTRVNNTRTF</sequence>
<organism evidence="1 2">
    <name type="scientific">Shimia abyssi</name>
    <dbReference type="NCBI Taxonomy" id="1662395"/>
    <lineage>
        <taxon>Bacteria</taxon>
        <taxon>Pseudomonadati</taxon>
        <taxon>Pseudomonadota</taxon>
        <taxon>Alphaproteobacteria</taxon>
        <taxon>Rhodobacterales</taxon>
        <taxon>Roseobacteraceae</taxon>
    </lineage>
</organism>
<reference evidence="1 2" key="1">
    <citation type="submission" date="2018-03" db="EMBL/GenBank/DDBJ databases">
        <title>Genomic Encyclopedia of Archaeal and Bacterial Type Strains, Phase II (KMG-II): from individual species to whole genera.</title>
        <authorList>
            <person name="Goeker M."/>
        </authorList>
    </citation>
    <scope>NUCLEOTIDE SEQUENCE [LARGE SCALE GENOMIC DNA]</scope>
    <source>
        <strain evidence="1 2">DSM 100673</strain>
    </source>
</reference>
<evidence type="ECO:0000313" key="1">
    <source>
        <dbReference type="EMBL" id="PSL15719.1"/>
    </source>
</evidence>
<comment type="caution">
    <text evidence="1">The sequence shown here is derived from an EMBL/GenBank/DDBJ whole genome shotgun (WGS) entry which is preliminary data.</text>
</comment>
<dbReference type="RefSeq" id="WP_106610486.1">
    <property type="nucleotide sequence ID" value="NZ_PYGJ01000024.1"/>
</dbReference>
<protein>
    <submittedName>
        <fullName evidence="1">Uncharacterized protein</fullName>
    </submittedName>
</protein>
<dbReference type="OrthoDB" id="7861976at2"/>